<proteinExistence type="predicted"/>
<protein>
    <submittedName>
        <fullName evidence="2">FAD-dependent oxidoreductase</fullName>
    </submittedName>
</protein>
<dbReference type="InterPro" id="IPR050464">
    <property type="entry name" value="Zeta_carotene_desat/Oxidored"/>
</dbReference>
<dbReference type="InterPro" id="IPR002937">
    <property type="entry name" value="Amino_oxidase"/>
</dbReference>
<organism evidence="2 3">
    <name type="scientific">Lentisphaera profundi</name>
    <dbReference type="NCBI Taxonomy" id="1658616"/>
    <lineage>
        <taxon>Bacteria</taxon>
        <taxon>Pseudomonadati</taxon>
        <taxon>Lentisphaerota</taxon>
        <taxon>Lentisphaeria</taxon>
        <taxon>Lentisphaerales</taxon>
        <taxon>Lentisphaeraceae</taxon>
        <taxon>Lentisphaera</taxon>
    </lineage>
</organism>
<dbReference type="InterPro" id="IPR036188">
    <property type="entry name" value="FAD/NAD-bd_sf"/>
</dbReference>
<evidence type="ECO:0000313" key="3">
    <source>
        <dbReference type="Proteomes" id="UP001214250"/>
    </source>
</evidence>
<dbReference type="Gene3D" id="1.10.405.20">
    <property type="match status" value="1"/>
</dbReference>
<accession>A0ABY7W1W2</accession>
<sequence>MKKVAIIGTGISGLSAAYKLKDDYDVHLFEAGNYIGGHTNTLEVKENNKTLNIDTGFIVFNDWTYPNFIKLMDELGVESQVSDMSFSVKCEESGLEYNGTSLNTLFAQRRNMLKPSFWKMIKDILNFNKAALLWLEQADVNDATTLGQYIEPYGDLFRDKYILPMTAAIWSAGRESSLNFPLRFYLNFFKNHGFLSVDERPVWRVIKNGSKAYIPKIIAGFEDKIYLECPVISVKRLKGGVSLSTKRGEEFFDGVIFSCHSDQALKILGDATQEEQDILGAIPYQANEAILHTDQSVLPKRPLAWAAWNYHLTGQVSDLASLTYNMNILQSLDCEKSYNVSLNYDKIDKSKIIRKISYSHPVFTLEGVKAQKRHSEISGVNNTFFAGAYWSYGFHEDGAMSGLKAAEQLRGIL</sequence>
<dbReference type="Gene3D" id="3.50.50.60">
    <property type="entry name" value="FAD/NAD(P)-binding domain"/>
    <property type="match status" value="1"/>
</dbReference>
<evidence type="ECO:0000259" key="1">
    <source>
        <dbReference type="Pfam" id="PF01593"/>
    </source>
</evidence>
<dbReference type="Pfam" id="PF01593">
    <property type="entry name" value="Amino_oxidase"/>
    <property type="match status" value="1"/>
</dbReference>
<dbReference type="Proteomes" id="UP001214250">
    <property type="component" value="Chromosome 2"/>
</dbReference>
<keyword evidence="3" id="KW-1185">Reference proteome</keyword>
<dbReference type="PANTHER" id="PTHR42923:SF17">
    <property type="entry name" value="AMINE OXIDASE DOMAIN-CONTAINING PROTEIN"/>
    <property type="match status" value="1"/>
</dbReference>
<feature type="domain" description="Amine oxidase" evidence="1">
    <location>
        <begin position="11"/>
        <end position="299"/>
    </location>
</feature>
<dbReference type="Gene3D" id="3.30.70.1990">
    <property type="match status" value="1"/>
</dbReference>
<dbReference type="SUPFAM" id="SSF51905">
    <property type="entry name" value="FAD/NAD(P)-binding domain"/>
    <property type="match status" value="1"/>
</dbReference>
<name>A0ABY7W1W2_9BACT</name>
<dbReference type="PANTHER" id="PTHR42923">
    <property type="entry name" value="PROTOPORPHYRINOGEN OXIDASE"/>
    <property type="match status" value="1"/>
</dbReference>
<gene>
    <name evidence="2" type="ORF">PQO03_14250</name>
</gene>
<dbReference type="RefSeq" id="WP_274153859.1">
    <property type="nucleotide sequence ID" value="NZ_CP117812.1"/>
</dbReference>
<dbReference type="EMBL" id="CP117812">
    <property type="protein sequence ID" value="WDE98996.1"/>
    <property type="molecule type" value="Genomic_DNA"/>
</dbReference>
<reference evidence="2 3" key="1">
    <citation type="submission" date="2023-02" db="EMBL/GenBank/DDBJ databases">
        <title>Genome sequence of Lentisphaera profundi SAORIC-696.</title>
        <authorList>
            <person name="Kim e."/>
            <person name="Cho J.-C."/>
            <person name="Choi A."/>
            <person name="Kang I."/>
        </authorList>
    </citation>
    <scope>NUCLEOTIDE SEQUENCE [LARGE SCALE GENOMIC DNA]</scope>
    <source>
        <strain evidence="2 3">SAORIC-696</strain>
    </source>
</reference>
<evidence type="ECO:0000313" key="2">
    <source>
        <dbReference type="EMBL" id="WDE98996.1"/>
    </source>
</evidence>